<feature type="domain" description="RSE1/DDB1/CPSF1 C-terminal" evidence="1">
    <location>
        <begin position="23"/>
        <end position="127"/>
    </location>
</feature>
<dbReference type="GeneID" id="38777176"/>
<evidence type="ECO:0000313" key="3">
    <source>
        <dbReference type="Proteomes" id="UP000287166"/>
    </source>
</evidence>
<dbReference type="STRING" id="139825.A0A401GDK2"/>
<protein>
    <recommendedName>
        <fullName evidence="1">RSE1/DDB1/CPSF1 C-terminal domain-containing protein</fullName>
    </recommendedName>
</protein>
<dbReference type="InParanoid" id="A0A401GDK2"/>
<comment type="caution">
    <text evidence="2">The sequence shown here is derived from an EMBL/GenBank/DDBJ whole genome shotgun (WGS) entry which is preliminary data.</text>
</comment>
<dbReference type="GO" id="GO:0003676">
    <property type="term" value="F:nucleic acid binding"/>
    <property type="evidence" value="ECO:0007669"/>
    <property type="project" value="InterPro"/>
</dbReference>
<dbReference type="Proteomes" id="UP000287166">
    <property type="component" value="Unassembled WGS sequence"/>
</dbReference>
<keyword evidence="3" id="KW-1185">Reference proteome</keyword>
<dbReference type="PANTHER" id="PTHR10644">
    <property type="entry name" value="DNA REPAIR/RNA PROCESSING CPSF FAMILY"/>
    <property type="match status" value="1"/>
</dbReference>
<proteinExistence type="predicted"/>
<evidence type="ECO:0000313" key="2">
    <source>
        <dbReference type="EMBL" id="GBE80259.1"/>
    </source>
</evidence>
<organism evidence="2 3">
    <name type="scientific">Sparassis crispa</name>
    <dbReference type="NCBI Taxonomy" id="139825"/>
    <lineage>
        <taxon>Eukaryota</taxon>
        <taxon>Fungi</taxon>
        <taxon>Dikarya</taxon>
        <taxon>Basidiomycota</taxon>
        <taxon>Agaricomycotina</taxon>
        <taxon>Agaricomycetes</taxon>
        <taxon>Polyporales</taxon>
        <taxon>Sparassidaceae</taxon>
        <taxon>Sparassis</taxon>
    </lineage>
</organism>
<gene>
    <name evidence="2" type="ORF">SCP_0214760</name>
</gene>
<evidence type="ECO:0000259" key="1">
    <source>
        <dbReference type="Pfam" id="PF03178"/>
    </source>
</evidence>
<sequence length="178" mass="20067">MLYAGAHLTRRLDHHGWIRVCSQHIAVGTTVNRGEDLAIKGVVYIFEIVEVVPDLSSSHKRWYKLKLRCRDDAKGPVTALCGMDGYLVSSMGQKIFVRAFDLDERLVGVAFLDVGVYVTSLRTIKNLGLLLCALRLIFPAGFIVGREPTARHSLIFVRMMLTPRPSFLVQSQSQSHWR</sequence>
<name>A0A401GDK2_9APHY</name>
<dbReference type="Gene3D" id="2.130.10.10">
    <property type="entry name" value="YVTN repeat-like/Quinoprotein amine dehydrogenase"/>
    <property type="match status" value="1"/>
</dbReference>
<accession>A0A401GDK2</accession>
<dbReference type="OrthoDB" id="6109at2759"/>
<dbReference type="InterPro" id="IPR004871">
    <property type="entry name" value="RSE1/DDB1/CPSF1_C"/>
</dbReference>
<dbReference type="Pfam" id="PF03178">
    <property type="entry name" value="CPSF_A"/>
    <property type="match status" value="1"/>
</dbReference>
<dbReference type="EMBL" id="BFAD01000002">
    <property type="protein sequence ID" value="GBE80259.1"/>
    <property type="molecule type" value="Genomic_DNA"/>
</dbReference>
<dbReference type="InterPro" id="IPR050358">
    <property type="entry name" value="RSE1/DDB1/CFT1"/>
</dbReference>
<dbReference type="InterPro" id="IPR015943">
    <property type="entry name" value="WD40/YVTN_repeat-like_dom_sf"/>
</dbReference>
<dbReference type="AlphaFoldDB" id="A0A401GDK2"/>
<reference evidence="2 3" key="1">
    <citation type="journal article" date="2018" name="Sci. Rep.">
        <title>Genome sequence of the cauliflower mushroom Sparassis crispa (Hanabiratake) and its association with beneficial usage.</title>
        <authorList>
            <person name="Kiyama R."/>
            <person name="Furutani Y."/>
            <person name="Kawaguchi K."/>
            <person name="Nakanishi T."/>
        </authorList>
    </citation>
    <scope>NUCLEOTIDE SEQUENCE [LARGE SCALE GENOMIC DNA]</scope>
</reference>
<dbReference type="GO" id="GO:0005634">
    <property type="term" value="C:nucleus"/>
    <property type="evidence" value="ECO:0007669"/>
    <property type="project" value="InterPro"/>
</dbReference>
<dbReference type="RefSeq" id="XP_027611172.1">
    <property type="nucleotide sequence ID" value="XM_027755371.1"/>
</dbReference>